<evidence type="ECO:0000313" key="3">
    <source>
        <dbReference type="Proteomes" id="UP000299084"/>
    </source>
</evidence>
<organism evidence="2 3">
    <name type="scientific">Camelus dromedarius</name>
    <name type="common">Dromedary</name>
    <name type="synonym">Arabian camel</name>
    <dbReference type="NCBI Taxonomy" id="9838"/>
    <lineage>
        <taxon>Eukaryota</taxon>
        <taxon>Metazoa</taxon>
        <taxon>Chordata</taxon>
        <taxon>Craniata</taxon>
        <taxon>Vertebrata</taxon>
        <taxon>Euteleostomi</taxon>
        <taxon>Mammalia</taxon>
        <taxon>Eutheria</taxon>
        <taxon>Laurasiatheria</taxon>
        <taxon>Artiodactyla</taxon>
        <taxon>Tylopoda</taxon>
        <taxon>Camelidae</taxon>
        <taxon>Camelus</taxon>
    </lineage>
</organism>
<comment type="caution">
    <text evidence="2">The sequence shown here is derived from an EMBL/GenBank/DDBJ whole genome shotgun (WGS) entry which is preliminary data.</text>
</comment>
<evidence type="ECO:0000313" key="2">
    <source>
        <dbReference type="EMBL" id="KAB1255248.1"/>
    </source>
</evidence>
<reference evidence="2 3" key="1">
    <citation type="journal article" date="2019" name="Mol. Ecol. Resour.">
        <title>Improving Illumina assemblies with Hi-C and long reads: an example with the North African dromedary.</title>
        <authorList>
            <person name="Elbers J.P."/>
            <person name="Rogers M.F."/>
            <person name="Perelman P.L."/>
            <person name="Proskuryakova A.A."/>
            <person name="Serdyukova N.A."/>
            <person name="Johnson W.E."/>
            <person name="Horin P."/>
            <person name="Corander J."/>
            <person name="Murphy D."/>
            <person name="Burger P.A."/>
        </authorList>
    </citation>
    <scope>NUCLEOTIDE SEQUENCE [LARGE SCALE GENOMIC DNA]</scope>
    <source>
        <strain evidence="2">Drom800</strain>
        <tissue evidence="2">Blood</tissue>
    </source>
</reference>
<sequence>MTDPMKITRNDFLPNQTDGTEPDWTALRRIINVKRAAR</sequence>
<dbReference type="AlphaFoldDB" id="A0A5N4C8M0"/>
<evidence type="ECO:0000256" key="1">
    <source>
        <dbReference type="SAM" id="MobiDB-lite"/>
    </source>
</evidence>
<name>A0A5N4C8M0_CAMDR</name>
<accession>A0A5N4C8M0</accession>
<dbReference type="Proteomes" id="UP000299084">
    <property type="component" value="Unassembled WGS sequence"/>
</dbReference>
<gene>
    <name evidence="2" type="ORF">Cadr_000027888</name>
</gene>
<keyword evidence="3" id="KW-1185">Reference proteome</keyword>
<protein>
    <submittedName>
        <fullName evidence="2">Uncharacterized protein</fullName>
    </submittedName>
</protein>
<dbReference type="EMBL" id="JWIN03000032">
    <property type="protein sequence ID" value="KAB1255248.1"/>
    <property type="molecule type" value="Genomic_DNA"/>
</dbReference>
<proteinExistence type="predicted"/>
<feature type="region of interest" description="Disordered" evidence="1">
    <location>
        <begin position="1"/>
        <end position="20"/>
    </location>
</feature>